<dbReference type="AlphaFoldDB" id="A0A938YU83"/>
<keyword evidence="4 5" id="KW-0665">Pyrimidine biosynthesis</keyword>
<dbReference type="GO" id="GO:0006145">
    <property type="term" value="P:purine nucleobase catabolic process"/>
    <property type="evidence" value="ECO:0007669"/>
    <property type="project" value="TreeGrafter"/>
</dbReference>
<dbReference type="Gene3D" id="3.20.20.140">
    <property type="entry name" value="Metal-dependent hydrolases"/>
    <property type="match status" value="1"/>
</dbReference>
<dbReference type="HAMAP" id="MF_00220_A">
    <property type="entry name" value="PyrC_classI_A"/>
    <property type="match status" value="1"/>
</dbReference>
<dbReference type="GO" id="GO:0008270">
    <property type="term" value="F:zinc ion binding"/>
    <property type="evidence" value="ECO:0007669"/>
    <property type="project" value="UniProtKB-UniRule"/>
</dbReference>
<dbReference type="EMBL" id="JAFGDB010000069">
    <property type="protein sequence ID" value="MBN2067626.1"/>
    <property type="molecule type" value="Genomic_DNA"/>
</dbReference>
<evidence type="ECO:0000313" key="8">
    <source>
        <dbReference type="Proteomes" id="UP000809243"/>
    </source>
</evidence>
<feature type="binding site" evidence="5">
    <location>
        <position position="231"/>
    </location>
    <ligand>
        <name>Zn(2+)</name>
        <dbReference type="ChEBI" id="CHEBI:29105"/>
        <label>2</label>
    </ligand>
</feature>
<dbReference type="Pfam" id="PF01979">
    <property type="entry name" value="Amidohydro_1"/>
    <property type="match status" value="1"/>
</dbReference>
<comment type="cofactor">
    <cofactor evidence="5">
        <name>Zn(2+)</name>
        <dbReference type="ChEBI" id="CHEBI:29105"/>
    </cofactor>
    <text evidence="5">Binds 2 Zn(2+) ions per subunit.</text>
</comment>
<dbReference type="FunFam" id="3.20.20.140:FF:000174">
    <property type="entry name" value="Dihydropyrimidinase-related protein 2"/>
    <property type="match status" value="1"/>
</dbReference>
<dbReference type="Gene3D" id="2.30.40.10">
    <property type="entry name" value="Urease, subunit C, domain 1"/>
    <property type="match status" value="1"/>
</dbReference>
<comment type="caution">
    <text evidence="5">Lacks conserved residue(s) required for the propagation of feature annotation.</text>
</comment>
<dbReference type="PROSITE" id="PS00482">
    <property type="entry name" value="DIHYDROOROTASE_1"/>
    <property type="match status" value="1"/>
</dbReference>
<dbReference type="EC" id="3.5.2.3" evidence="5"/>
<dbReference type="InterPro" id="IPR050138">
    <property type="entry name" value="DHOase/Allantoinase_Hydrolase"/>
</dbReference>
<feature type="binding site" evidence="5">
    <location>
        <position position="308"/>
    </location>
    <ligand>
        <name>substrate</name>
    </ligand>
</feature>
<dbReference type="CDD" id="cd01318">
    <property type="entry name" value="DHOase_IIb"/>
    <property type="match status" value="1"/>
</dbReference>
<dbReference type="InterPro" id="IPR002195">
    <property type="entry name" value="Dihydroorotase_CS"/>
</dbReference>
<dbReference type="GO" id="GO:0005737">
    <property type="term" value="C:cytoplasm"/>
    <property type="evidence" value="ECO:0007669"/>
    <property type="project" value="TreeGrafter"/>
</dbReference>
<protein>
    <recommendedName>
        <fullName evidence="5">Dihydroorotase</fullName>
        <shortName evidence="5">DHOase</shortName>
        <ecNumber evidence="5">3.5.2.3</ecNumber>
    </recommendedName>
</protein>
<feature type="binding site" evidence="5">
    <location>
        <position position="140"/>
    </location>
    <ligand>
        <name>Zn(2+)</name>
        <dbReference type="ChEBI" id="CHEBI:29105"/>
        <label>1</label>
    </ligand>
</feature>
<dbReference type="PANTHER" id="PTHR43668">
    <property type="entry name" value="ALLANTOINASE"/>
    <property type="match status" value="1"/>
</dbReference>
<feature type="domain" description="Amidohydrolase-related" evidence="6">
    <location>
        <begin position="47"/>
        <end position="418"/>
    </location>
</feature>
<sequence length="420" mass="46198">MDFVLENALVFIGSKLIPKSVLVKEGKIAALEQSVHAAKRIDCKGNILLPGLIDAHVHFRIPGGAQKEDWSTGSAAALAGGVTTVIDMPNNNPSCTTRKALADKEKVAKADSKCNFAFHFGASNDNMRELEQVDGIASFKVFLGASTGNLLITDPAILRKVFSIAKERNIAVVVHAEDEDIIKENTAMAKEKGWNHAKYHSKIRTCEAETKSIEKALALQDEIGNKLHILHISSAQGLELVKEAKQNREGITCEATPHHLFLTEESTENLGNFAKMNPSLKSREDVNALWKGLRQGAIDLIATDHAPHTIQEKEKPYWEAPSGVPGIETMLPLLLDAVNKEKIELKTIVEKCCIAPARVYGFESRGEIKVGKDADLTLIDLQKKKTIKNGQLQTKCNWSPFATWELQGSVERVFVRGRLD</sequence>
<comment type="function">
    <text evidence="5">Catalyzes the reversible cyclization of carbamoyl aspartate to dihydroorotate.</text>
</comment>
<evidence type="ECO:0000256" key="1">
    <source>
        <dbReference type="ARBA" id="ARBA00008829"/>
    </source>
</evidence>
<comment type="pathway">
    <text evidence="5">Pyrimidine metabolism; UMP biosynthesis via de novo pathway; (S)-dihydroorotate from bicarbonate: step 3/3.</text>
</comment>
<feature type="active site" evidence="5">
    <location>
        <position position="304"/>
    </location>
</feature>
<reference evidence="7" key="1">
    <citation type="submission" date="2021-01" db="EMBL/GenBank/DDBJ databases">
        <title>Active Sulfur Cycling in an Early Earth Analoge.</title>
        <authorList>
            <person name="Hahn C.R."/>
            <person name="Youssef N.H."/>
            <person name="Elshahed M."/>
        </authorList>
    </citation>
    <scope>NUCLEOTIDE SEQUENCE</scope>
    <source>
        <strain evidence="7">Zod_Metabat.1151</strain>
    </source>
</reference>
<comment type="caution">
    <text evidence="7">The sequence shown here is derived from an EMBL/GenBank/DDBJ whole genome shotgun (WGS) entry which is preliminary data.</text>
</comment>
<dbReference type="SUPFAM" id="SSF51556">
    <property type="entry name" value="Metallo-dependent hydrolases"/>
    <property type="match status" value="1"/>
</dbReference>
<dbReference type="Proteomes" id="UP000809243">
    <property type="component" value="Unassembled WGS sequence"/>
</dbReference>
<feature type="modified residue" description="N6-carboxylysine" evidence="5">
    <location>
        <position position="140"/>
    </location>
</feature>
<evidence type="ECO:0000256" key="5">
    <source>
        <dbReference type="HAMAP-Rule" id="MF_00220"/>
    </source>
</evidence>
<accession>A0A938YU83</accession>
<dbReference type="InterPro" id="IPR006680">
    <property type="entry name" value="Amidohydro-rel"/>
</dbReference>
<feature type="binding site" evidence="5">
    <location>
        <position position="304"/>
    </location>
    <ligand>
        <name>Zn(2+)</name>
        <dbReference type="ChEBI" id="CHEBI:29105"/>
        <label>1</label>
    </ligand>
</feature>
<dbReference type="GO" id="GO:0044205">
    <property type="term" value="P:'de novo' UMP biosynthetic process"/>
    <property type="evidence" value="ECO:0007669"/>
    <property type="project" value="UniProtKB-UniRule"/>
</dbReference>
<keyword evidence="5" id="KW-0862">Zinc</keyword>
<dbReference type="GO" id="GO:0004038">
    <property type="term" value="F:allantoinase activity"/>
    <property type="evidence" value="ECO:0007669"/>
    <property type="project" value="TreeGrafter"/>
</dbReference>
<comment type="catalytic activity">
    <reaction evidence="5">
        <text>(S)-dihydroorotate + H2O = N-carbamoyl-L-aspartate + H(+)</text>
        <dbReference type="Rhea" id="RHEA:24296"/>
        <dbReference type="ChEBI" id="CHEBI:15377"/>
        <dbReference type="ChEBI" id="CHEBI:15378"/>
        <dbReference type="ChEBI" id="CHEBI:30864"/>
        <dbReference type="ChEBI" id="CHEBI:32814"/>
        <dbReference type="EC" id="3.5.2.3"/>
    </reaction>
</comment>
<keyword evidence="2 5" id="KW-0479">Metal-binding</keyword>
<evidence type="ECO:0000256" key="2">
    <source>
        <dbReference type="ARBA" id="ARBA00022723"/>
    </source>
</evidence>
<comment type="similarity">
    <text evidence="5">Belongs to the metallo-dependent hydrolases superfamily. DHOase family. Class I DHOase subfamily.</text>
</comment>
<dbReference type="PANTHER" id="PTHR43668:SF2">
    <property type="entry name" value="ALLANTOINASE"/>
    <property type="match status" value="1"/>
</dbReference>
<feature type="binding site" evidence="5">
    <location>
        <position position="175"/>
    </location>
    <ligand>
        <name>Zn(2+)</name>
        <dbReference type="ChEBI" id="CHEBI:29105"/>
        <label>2</label>
    </ligand>
</feature>
<feature type="binding site" evidence="5">
    <location>
        <position position="90"/>
    </location>
    <ligand>
        <name>substrate</name>
    </ligand>
</feature>
<dbReference type="GO" id="GO:0004151">
    <property type="term" value="F:dihydroorotase activity"/>
    <property type="evidence" value="ECO:0007669"/>
    <property type="project" value="UniProtKB-UniRule"/>
</dbReference>
<organism evidence="7 8">
    <name type="scientific">Candidatus Iainarchaeum sp</name>
    <dbReference type="NCBI Taxonomy" id="3101447"/>
    <lineage>
        <taxon>Archaea</taxon>
        <taxon>Candidatus Iainarchaeota</taxon>
        <taxon>Candidatus Iainarchaeia</taxon>
        <taxon>Candidatus Iainarchaeales</taxon>
        <taxon>Candidatus Iainarchaeaceae</taxon>
        <taxon>Candidatus Iainarchaeum</taxon>
    </lineage>
</organism>
<dbReference type="InterPro" id="IPR011059">
    <property type="entry name" value="Metal-dep_hydrolase_composite"/>
</dbReference>
<evidence type="ECO:0000256" key="4">
    <source>
        <dbReference type="ARBA" id="ARBA00022975"/>
    </source>
</evidence>
<evidence type="ECO:0000256" key="3">
    <source>
        <dbReference type="ARBA" id="ARBA00022801"/>
    </source>
</evidence>
<dbReference type="NCBIfam" id="TIGR00857">
    <property type="entry name" value="pyrC_multi"/>
    <property type="match status" value="1"/>
</dbReference>
<name>A0A938YU83_9ARCH</name>
<proteinExistence type="inferred from homology"/>
<feature type="binding site" evidence="5">
    <location>
        <begin position="58"/>
        <end position="60"/>
    </location>
    <ligand>
        <name>substrate</name>
    </ligand>
</feature>
<feature type="binding site" evidence="5">
    <location>
        <position position="56"/>
    </location>
    <ligand>
        <name>Zn(2+)</name>
        <dbReference type="ChEBI" id="CHEBI:29105"/>
        <label>1</label>
    </ligand>
</feature>
<comment type="similarity">
    <text evidence="1">Belongs to the metallo-dependent hydrolases superfamily. Hydantoinase/dihydropyrimidinase family.</text>
</comment>
<feature type="binding site" evidence="5">
    <location>
        <position position="58"/>
    </location>
    <ligand>
        <name>Zn(2+)</name>
        <dbReference type="ChEBI" id="CHEBI:29105"/>
        <label>1</label>
    </ligand>
</feature>
<dbReference type="PROSITE" id="PS00483">
    <property type="entry name" value="DIHYDROOROTASE_2"/>
    <property type="match status" value="1"/>
</dbReference>
<keyword evidence="3 5" id="KW-0378">Hydrolase</keyword>
<evidence type="ECO:0000313" key="7">
    <source>
        <dbReference type="EMBL" id="MBN2067626.1"/>
    </source>
</evidence>
<dbReference type="InterPro" id="IPR004722">
    <property type="entry name" value="DHOase"/>
</dbReference>
<feature type="binding site" evidence="5">
    <location>
        <position position="140"/>
    </location>
    <ligand>
        <name>Zn(2+)</name>
        <dbReference type="ChEBI" id="CHEBI:29105"/>
        <label>2</label>
    </ligand>
</feature>
<evidence type="ECO:0000259" key="6">
    <source>
        <dbReference type="Pfam" id="PF01979"/>
    </source>
</evidence>
<dbReference type="InterPro" id="IPR032466">
    <property type="entry name" value="Metal_Hydrolase"/>
</dbReference>
<gene>
    <name evidence="5 7" type="primary">pyrC</name>
    <name evidence="7" type="ORF">JW744_04115</name>
</gene>
<dbReference type="SUPFAM" id="SSF51338">
    <property type="entry name" value="Composite domain of metallo-dependent hydrolases"/>
    <property type="match status" value="1"/>
</dbReference>